<dbReference type="GO" id="GO:0016773">
    <property type="term" value="F:phosphotransferase activity, alcohol group as acceptor"/>
    <property type="evidence" value="ECO:0007669"/>
    <property type="project" value="InterPro"/>
</dbReference>
<dbReference type="RefSeq" id="WP_185272741.1">
    <property type="nucleotide sequence ID" value="NZ_CP055156.1"/>
</dbReference>
<dbReference type="KEGG" id="aswu:HUW51_04165"/>
<dbReference type="InterPro" id="IPR005338">
    <property type="entry name" value="Anhydro_N_Ac-Mur_kinase"/>
</dbReference>
<accession>A0A7G7G474</accession>
<dbReference type="Proteomes" id="UP000515237">
    <property type="component" value="Chromosome"/>
</dbReference>
<gene>
    <name evidence="1" type="ORF">HUW51_04165</name>
</gene>
<dbReference type="GO" id="GO:0006040">
    <property type="term" value="P:amino sugar metabolic process"/>
    <property type="evidence" value="ECO:0007669"/>
    <property type="project" value="InterPro"/>
</dbReference>
<reference evidence="1 2" key="1">
    <citation type="journal article" date="2018" name="Int. J. Syst. Evol. Microbiol.">
        <title>Adhaeribacter swui sp. nov., isolated from wet mud.</title>
        <authorList>
            <person name="Kim D.U."/>
            <person name="Kim K.W."/>
            <person name="Kang M.S."/>
            <person name="Kim J.Y."/>
            <person name="Jang J.H."/>
            <person name="Kim M.K."/>
        </authorList>
    </citation>
    <scope>NUCLEOTIDE SEQUENCE [LARGE SCALE GENOMIC DNA]</scope>
    <source>
        <strain evidence="1 2">KCTC 52873</strain>
    </source>
</reference>
<dbReference type="InterPro" id="IPR043129">
    <property type="entry name" value="ATPase_NBD"/>
</dbReference>
<evidence type="ECO:0000313" key="1">
    <source>
        <dbReference type="EMBL" id="QNF31958.1"/>
    </source>
</evidence>
<keyword evidence="1" id="KW-0808">Transferase</keyword>
<dbReference type="EC" id="2.7.1.170" evidence="1"/>
<dbReference type="GO" id="GO:0016301">
    <property type="term" value="F:kinase activity"/>
    <property type="evidence" value="ECO:0007669"/>
    <property type="project" value="UniProtKB-KW"/>
</dbReference>
<keyword evidence="1" id="KW-0418">Kinase</keyword>
<protein>
    <submittedName>
        <fullName evidence="1">Anhydro-N-acetylmuramic acid kinase</fullName>
        <ecNumber evidence="1">2.7.1.170</ecNumber>
    </submittedName>
</protein>
<proteinExistence type="predicted"/>
<dbReference type="Pfam" id="PF03702">
    <property type="entry name" value="AnmK"/>
    <property type="match status" value="1"/>
</dbReference>
<dbReference type="EMBL" id="CP055156">
    <property type="protein sequence ID" value="QNF31958.1"/>
    <property type="molecule type" value="Genomic_DNA"/>
</dbReference>
<dbReference type="Gene3D" id="3.30.420.40">
    <property type="match status" value="2"/>
</dbReference>
<dbReference type="PANTHER" id="PTHR30605">
    <property type="entry name" value="ANHYDRO-N-ACETYLMURAMIC ACID KINASE"/>
    <property type="match status" value="1"/>
</dbReference>
<dbReference type="GO" id="GO:0009254">
    <property type="term" value="P:peptidoglycan turnover"/>
    <property type="evidence" value="ECO:0007669"/>
    <property type="project" value="InterPro"/>
</dbReference>
<name>A0A7G7G474_9BACT</name>
<dbReference type="GO" id="GO:0005524">
    <property type="term" value="F:ATP binding"/>
    <property type="evidence" value="ECO:0007669"/>
    <property type="project" value="InterPro"/>
</dbReference>
<dbReference type="SUPFAM" id="SSF53067">
    <property type="entry name" value="Actin-like ATPase domain"/>
    <property type="match status" value="1"/>
</dbReference>
<sequence length="364" mass="39797">MNTYHVIGLMSGTSLDGVDLAYCIFTKKNQNWIYKIYYTATLPYTFFWKQRLNALMDVSAEKFILADHQYGTYLGHAVREFVTKNGLTPDFIASHGHTIFHQPDQHITHQLGHGAYLAAAAQLPVVCDFRTLDIALGGQGAPLVPIGDQLLFSDYDCCLNLGGIANISVPGATGRIAFDTGACNMLLNALASQINLPFDEDGRLARQGKVQTALLNQLNSSAYFKAPYPKSLGKEWVDANTLHYLLAADCSVPDKLQTATHHIAYHVAASIKKVLPETGSRRVLATGGGAFNIYLIELIQKALGPDFTVVVPDPELVSFKEALIFAFLGVLRWRQEPNCLSSVTGAPHDNIGGAIYWGSRNPKV</sequence>
<evidence type="ECO:0000313" key="2">
    <source>
        <dbReference type="Proteomes" id="UP000515237"/>
    </source>
</evidence>
<dbReference type="PANTHER" id="PTHR30605:SF0">
    <property type="entry name" value="ANHYDRO-N-ACETYLMURAMIC ACID KINASE"/>
    <property type="match status" value="1"/>
</dbReference>
<organism evidence="1 2">
    <name type="scientific">Adhaeribacter swui</name>
    <dbReference type="NCBI Taxonomy" id="2086471"/>
    <lineage>
        <taxon>Bacteria</taxon>
        <taxon>Pseudomonadati</taxon>
        <taxon>Bacteroidota</taxon>
        <taxon>Cytophagia</taxon>
        <taxon>Cytophagales</taxon>
        <taxon>Hymenobacteraceae</taxon>
        <taxon>Adhaeribacter</taxon>
    </lineage>
</organism>
<dbReference type="AlphaFoldDB" id="A0A7G7G474"/>
<dbReference type="NCBIfam" id="NF007144">
    <property type="entry name" value="PRK09585.2-3"/>
    <property type="match status" value="1"/>
</dbReference>
<keyword evidence="2" id="KW-1185">Reference proteome</keyword>